<organism evidence="2">
    <name type="scientific">marine sediment metagenome</name>
    <dbReference type="NCBI Taxonomy" id="412755"/>
    <lineage>
        <taxon>unclassified sequences</taxon>
        <taxon>metagenomes</taxon>
        <taxon>ecological metagenomes</taxon>
    </lineage>
</organism>
<dbReference type="Pfam" id="PF01797">
    <property type="entry name" value="Y1_Tnp"/>
    <property type="match status" value="1"/>
</dbReference>
<dbReference type="InterPro" id="IPR002686">
    <property type="entry name" value="Transposase_17"/>
</dbReference>
<evidence type="ECO:0000259" key="1">
    <source>
        <dbReference type="Pfam" id="PF01797"/>
    </source>
</evidence>
<sequence length="96" mass="11728">MQYAPTTNKFHSPSQSVGSIIRGFKSTTTKKINQFRNMLENPIWQRNYYEHIIRSENELDRIREYIKNNPLRWQYDKENPMGKPDKIEKDFWKNFT</sequence>
<feature type="domain" description="Transposase IS200-like" evidence="1">
    <location>
        <begin position="12"/>
        <end position="69"/>
    </location>
</feature>
<dbReference type="InterPro" id="IPR036515">
    <property type="entry name" value="Transposase_17_sf"/>
</dbReference>
<reference evidence="2" key="1">
    <citation type="journal article" date="2014" name="Front. Microbiol.">
        <title>High frequency of phylogenetically diverse reductive dehalogenase-homologous genes in deep subseafloor sedimentary metagenomes.</title>
        <authorList>
            <person name="Kawai M."/>
            <person name="Futagami T."/>
            <person name="Toyoda A."/>
            <person name="Takaki Y."/>
            <person name="Nishi S."/>
            <person name="Hori S."/>
            <person name="Arai W."/>
            <person name="Tsubouchi T."/>
            <person name="Morono Y."/>
            <person name="Uchiyama I."/>
            <person name="Ito T."/>
            <person name="Fujiyama A."/>
            <person name="Inagaki F."/>
            <person name="Takami H."/>
        </authorList>
    </citation>
    <scope>NUCLEOTIDE SEQUENCE</scope>
    <source>
        <strain evidence="2">Expedition CK06-06</strain>
    </source>
</reference>
<protein>
    <recommendedName>
        <fullName evidence="1">Transposase IS200-like domain-containing protein</fullName>
    </recommendedName>
</protein>
<dbReference type="PANTHER" id="PTHR36966:SF1">
    <property type="entry name" value="REP-ASSOCIATED TYROSINE TRANSPOSASE"/>
    <property type="match status" value="1"/>
</dbReference>
<dbReference type="GO" id="GO:0004803">
    <property type="term" value="F:transposase activity"/>
    <property type="evidence" value="ECO:0007669"/>
    <property type="project" value="InterPro"/>
</dbReference>
<dbReference type="AlphaFoldDB" id="X1RYC0"/>
<gene>
    <name evidence="2" type="ORF">S12H4_03659</name>
</gene>
<evidence type="ECO:0000313" key="2">
    <source>
        <dbReference type="EMBL" id="GAI71911.1"/>
    </source>
</evidence>
<dbReference type="GO" id="GO:0043565">
    <property type="term" value="F:sequence-specific DNA binding"/>
    <property type="evidence" value="ECO:0007669"/>
    <property type="project" value="TreeGrafter"/>
</dbReference>
<dbReference type="PANTHER" id="PTHR36966">
    <property type="entry name" value="REP-ASSOCIATED TYROSINE TRANSPOSASE"/>
    <property type="match status" value="1"/>
</dbReference>
<dbReference type="GO" id="GO:0006313">
    <property type="term" value="P:DNA transposition"/>
    <property type="evidence" value="ECO:0007669"/>
    <property type="project" value="InterPro"/>
</dbReference>
<dbReference type="EMBL" id="BARW01001053">
    <property type="protein sequence ID" value="GAI71911.1"/>
    <property type="molecule type" value="Genomic_DNA"/>
</dbReference>
<name>X1RYC0_9ZZZZ</name>
<accession>X1RYC0</accession>
<proteinExistence type="predicted"/>
<dbReference type="SUPFAM" id="SSF143422">
    <property type="entry name" value="Transposase IS200-like"/>
    <property type="match status" value="1"/>
</dbReference>
<dbReference type="InterPro" id="IPR052715">
    <property type="entry name" value="RAYT_transposase"/>
</dbReference>
<dbReference type="Gene3D" id="3.30.70.1290">
    <property type="entry name" value="Transposase IS200-like"/>
    <property type="match status" value="1"/>
</dbReference>
<comment type="caution">
    <text evidence="2">The sequence shown here is derived from an EMBL/GenBank/DDBJ whole genome shotgun (WGS) entry which is preliminary data.</text>
</comment>